<dbReference type="RefSeq" id="WP_378972889.1">
    <property type="nucleotide sequence ID" value="NZ_JBHSWN010000001.1"/>
</dbReference>
<accession>A0ABW2BMT0</accession>
<dbReference type="Proteomes" id="UP001596292">
    <property type="component" value="Unassembled WGS sequence"/>
</dbReference>
<gene>
    <name evidence="1" type="ORF">ACFQE0_20400</name>
</gene>
<evidence type="ECO:0000313" key="1">
    <source>
        <dbReference type="EMBL" id="MFC6791743.1"/>
    </source>
</evidence>
<organism evidence="1 2">
    <name type="scientific">Methylobacterium komagatae</name>
    <dbReference type="NCBI Taxonomy" id="374425"/>
    <lineage>
        <taxon>Bacteria</taxon>
        <taxon>Pseudomonadati</taxon>
        <taxon>Pseudomonadota</taxon>
        <taxon>Alphaproteobacteria</taxon>
        <taxon>Hyphomicrobiales</taxon>
        <taxon>Methylobacteriaceae</taxon>
        <taxon>Methylobacterium</taxon>
    </lineage>
</organism>
<protein>
    <submittedName>
        <fullName evidence="1">Uncharacterized protein</fullName>
    </submittedName>
</protein>
<dbReference type="EMBL" id="JBHSWN010000001">
    <property type="protein sequence ID" value="MFC6791743.1"/>
    <property type="molecule type" value="Genomic_DNA"/>
</dbReference>
<reference evidence="2" key="1">
    <citation type="journal article" date="2019" name="Int. J. Syst. Evol. Microbiol.">
        <title>The Global Catalogue of Microorganisms (GCM) 10K type strain sequencing project: providing services to taxonomists for standard genome sequencing and annotation.</title>
        <authorList>
            <consortium name="The Broad Institute Genomics Platform"/>
            <consortium name="The Broad Institute Genome Sequencing Center for Infectious Disease"/>
            <person name="Wu L."/>
            <person name="Ma J."/>
        </authorList>
    </citation>
    <scope>NUCLEOTIDE SEQUENCE [LARGE SCALE GENOMIC DNA]</scope>
    <source>
        <strain evidence="2">CCUG 48316</strain>
    </source>
</reference>
<name>A0ABW2BMT0_9HYPH</name>
<keyword evidence="2" id="KW-1185">Reference proteome</keyword>
<evidence type="ECO:0000313" key="2">
    <source>
        <dbReference type="Proteomes" id="UP001596292"/>
    </source>
</evidence>
<comment type="caution">
    <text evidence="1">The sequence shown here is derived from an EMBL/GenBank/DDBJ whole genome shotgun (WGS) entry which is preliminary data.</text>
</comment>
<proteinExistence type="predicted"/>
<sequence>MSASLLALEALLKELNVTHAAARPNVTLASAHAERTGPYVAAEAGASLRGDGSGEGCRLCRA</sequence>